<dbReference type="RefSeq" id="XP_016600402.1">
    <property type="nucleotide sequence ID" value="XM_016746686.1"/>
</dbReference>
<feature type="region of interest" description="Disordered" evidence="4">
    <location>
        <begin position="1231"/>
        <end position="1266"/>
    </location>
</feature>
<evidence type="ECO:0000256" key="1">
    <source>
        <dbReference type="ARBA" id="ARBA00022741"/>
    </source>
</evidence>
<name>A0A0A2K3V5_PENEN</name>
<evidence type="ECO:0000259" key="6">
    <source>
        <dbReference type="PROSITE" id="PS51194"/>
    </source>
</evidence>
<reference evidence="7 8" key="1">
    <citation type="journal article" date="2015" name="Mol. Plant Microbe Interact.">
        <title>Genome, transcriptome, and functional analyses of Penicillium expansum provide new insights into secondary metabolism and pathogenicity.</title>
        <authorList>
            <person name="Ballester A.R."/>
            <person name="Marcet-Houben M."/>
            <person name="Levin E."/>
            <person name="Sela N."/>
            <person name="Selma-Lazaro C."/>
            <person name="Carmona L."/>
            <person name="Wisniewski M."/>
            <person name="Droby S."/>
            <person name="Gonzalez-Candelas L."/>
            <person name="Gabaldon T."/>
        </authorList>
    </citation>
    <scope>NUCLEOTIDE SEQUENCE [LARGE SCALE GENOMIC DNA]</scope>
    <source>
        <strain evidence="7 8">MD-8</strain>
    </source>
</reference>
<dbReference type="InterPro" id="IPR049730">
    <property type="entry name" value="SNF2/RAD54-like_C"/>
</dbReference>
<evidence type="ECO:0000256" key="3">
    <source>
        <dbReference type="ARBA" id="ARBA00022840"/>
    </source>
</evidence>
<protein>
    <submittedName>
        <fullName evidence="7">Helicase, C-terminal</fullName>
    </submittedName>
</protein>
<organism evidence="7 8">
    <name type="scientific">Penicillium expansum</name>
    <name type="common">Blue mold rot fungus</name>
    <dbReference type="NCBI Taxonomy" id="27334"/>
    <lineage>
        <taxon>Eukaryota</taxon>
        <taxon>Fungi</taxon>
        <taxon>Dikarya</taxon>
        <taxon>Ascomycota</taxon>
        <taxon>Pezizomycotina</taxon>
        <taxon>Eurotiomycetes</taxon>
        <taxon>Eurotiomycetidae</taxon>
        <taxon>Eurotiales</taxon>
        <taxon>Aspergillaceae</taxon>
        <taxon>Penicillium</taxon>
    </lineage>
</organism>
<dbReference type="PANTHER" id="PTHR45626">
    <property type="entry name" value="TRANSCRIPTION TERMINATION FACTOR 2-RELATED"/>
    <property type="match status" value="1"/>
</dbReference>
<gene>
    <name evidence="7" type="ORF">PEX2_094160</name>
</gene>
<evidence type="ECO:0000256" key="4">
    <source>
        <dbReference type="SAM" id="MobiDB-lite"/>
    </source>
</evidence>
<feature type="compositionally biased region" description="Polar residues" evidence="4">
    <location>
        <begin position="850"/>
        <end position="859"/>
    </location>
</feature>
<keyword evidence="8" id="KW-1185">Reference proteome</keyword>
<feature type="region of interest" description="Disordered" evidence="4">
    <location>
        <begin position="838"/>
        <end position="859"/>
    </location>
</feature>
<dbReference type="GO" id="GO:0006281">
    <property type="term" value="P:DNA repair"/>
    <property type="evidence" value="ECO:0007669"/>
    <property type="project" value="TreeGrafter"/>
</dbReference>
<feature type="region of interest" description="Disordered" evidence="4">
    <location>
        <begin position="1138"/>
        <end position="1173"/>
    </location>
</feature>
<dbReference type="InterPro" id="IPR050628">
    <property type="entry name" value="SNF2_RAD54_helicase_TF"/>
</dbReference>
<keyword evidence="1" id="KW-0547">Nucleotide-binding</keyword>
<dbReference type="InterPro" id="IPR038718">
    <property type="entry name" value="SNF2-like_sf"/>
</dbReference>
<dbReference type="SMART" id="SM00487">
    <property type="entry name" value="DEXDc"/>
    <property type="match status" value="1"/>
</dbReference>
<dbReference type="HOGENOM" id="CLU_264362_0_0_1"/>
<keyword evidence="3" id="KW-0067">ATP-binding</keyword>
<dbReference type="AlphaFoldDB" id="A0A0A2K3V5"/>
<keyword evidence="2" id="KW-0378">Hydrolase</keyword>
<dbReference type="GO" id="GO:0008094">
    <property type="term" value="F:ATP-dependent activity, acting on DNA"/>
    <property type="evidence" value="ECO:0007669"/>
    <property type="project" value="TreeGrafter"/>
</dbReference>
<dbReference type="CDD" id="cd18793">
    <property type="entry name" value="SF2_C_SNF"/>
    <property type="match status" value="1"/>
</dbReference>
<comment type="caution">
    <text evidence="7">The sequence shown here is derived from an EMBL/GenBank/DDBJ whole genome shotgun (WGS) entry which is preliminary data.</text>
</comment>
<feature type="domain" description="Helicase C-terminal" evidence="6">
    <location>
        <begin position="941"/>
        <end position="1104"/>
    </location>
</feature>
<dbReference type="InterPro" id="IPR000330">
    <property type="entry name" value="SNF2_N"/>
</dbReference>
<evidence type="ECO:0000313" key="7">
    <source>
        <dbReference type="EMBL" id="KGO59110.1"/>
    </source>
</evidence>
<accession>A0A0A2K3V5</accession>
<feature type="compositionally biased region" description="Polar residues" evidence="4">
    <location>
        <begin position="1144"/>
        <end position="1158"/>
    </location>
</feature>
<dbReference type="STRING" id="27334.A0A0A2K3V5"/>
<dbReference type="GO" id="GO:0004386">
    <property type="term" value="F:helicase activity"/>
    <property type="evidence" value="ECO:0007669"/>
    <property type="project" value="UniProtKB-KW"/>
</dbReference>
<dbReference type="GO" id="GO:0005634">
    <property type="term" value="C:nucleus"/>
    <property type="evidence" value="ECO:0007669"/>
    <property type="project" value="TreeGrafter"/>
</dbReference>
<dbReference type="PROSITE" id="PS51192">
    <property type="entry name" value="HELICASE_ATP_BIND_1"/>
    <property type="match status" value="1"/>
</dbReference>
<dbReference type="VEuPathDB" id="FungiDB:PEXP_076980"/>
<evidence type="ECO:0000259" key="5">
    <source>
        <dbReference type="PROSITE" id="PS51192"/>
    </source>
</evidence>
<dbReference type="InterPro" id="IPR001650">
    <property type="entry name" value="Helicase_C-like"/>
</dbReference>
<dbReference type="SMART" id="SM00490">
    <property type="entry name" value="HELICc"/>
    <property type="match status" value="1"/>
</dbReference>
<dbReference type="Proteomes" id="UP000030143">
    <property type="component" value="Unassembled WGS sequence"/>
</dbReference>
<feature type="domain" description="Helicase ATP-binding" evidence="5">
    <location>
        <begin position="409"/>
        <end position="712"/>
    </location>
</feature>
<sequence length="1266" mass="137867">MASHSKGLARASRTHPLEGFHNISFTSASMKDLDSSAARLAGCLGFQTTASLHALFSNTNAPTKRVISDYIADRQGGFGAPPEFPNKFRSIKAPTVIEAVEHAGHYTQLLLDDKPPALASPNYMLTRINDLAVNSQLRVAPFSFDALETFLAWKVLIFFYTSVHRRKDSAPTNWHKVPAIAPTHINSKGKAATTSISVPTSRVSQLENALARFDNAIAEAAQDDPAQLNAALPDVISDSAYKTLVVGLGTALDRPTTARLNRPALSHTDLGYLHGSLCNERFLTNSLLQYHPPIPRGDGMTHGYATKTISASEAHNTGIEASDLTSSDDLLSDDPSRGDISTKPPVTPVDPREQLTVSAIPPLFDAALDVLKLPLATESHAELNPPNSFELPPTYLKPWQVTALGWMHLQEASPLHGGILADACGLGKTLTALSLIWTTNQLLPAVDAPPGTFAPSLILVPNALVDTWTSEIDRHFGDALQLIVFFGSTTRTSDRRRKSQIVGTLEELHNHLNQLHSSDSITGLTVVLSSYQTWARRTTYEVDAEGAPLSHPLVSSPPSRPAISGRQISHADIDEDEDQLSDQEQEAIEEAVDEAVDETMDDATHLSDLASSGHNEDPFGTARRALAQLQDAQSPGEDQPRRASRTRYFANRVETTFARIICDEGHRVKTISSRQHQSVAHLQRSSTWFLTATPMWNKPFDFCGYLSLLWSNDFIPEPESVDPEHLTDVAEPESALHDYTTWSAVSPLPDTGRPYHLLSPVQLLTLGRGGHLSTDVGFHVLPVILRLTCLAREPGHLMVGHGNASVTIGADIPPLAISTVELRYTRTAQLDHDKSYGTLASTLHGPPTESAASGPSQDGQAGSINWATYRQLCHIAVYPKMDLFLRNSAHSVLAAEITSYGDWGDDCGFGLFFARTVQDRSVDLPTSRMAVARYLAYDCPRLRFLLHLLWTEGTLAESGNRPRFLVYCNWPCTRWLVEMFLAALGVDFVVIRAGMSLDARTTAIQRFTNLASTTTVLLTTYNCGALGLNMHAQCSRVVLMEAPQNYNSVFQTVGRIHRLGQTHPQKAWLLFQDHTIQRLMEYNSTRKILPQIAAQFRPWLQTQIPSVAAHAPVAQSAAIQAAAAQSAAARVAGRLSSPLPAAQPNITPSASPTLSSQYDDNSSDPPPKKPVSDVLHTTAAIDRVDMDRIAYGLLAEILGIAPGMPSRLDMGEHHDLGLLGETAGGIQYSTRGAPMAVNPAHRTPQKRAPSQPQLHGGRPSKTSRQE</sequence>
<dbReference type="SUPFAM" id="SSF52540">
    <property type="entry name" value="P-loop containing nucleoside triphosphate hydrolases"/>
    <property type="match status" value="2"/>
</dbReference>
<dbReference type="Pfam" id="PF00271">
    <property type="entry name" value="Helicase_C"/>
    <property type="match status" value="1"/>
</dbReference>
<dbReference type="GO" id="GO:0005524">
    <property type="term" value="F:ATP binding"/>
    <property type="evidence" value="ECO:0007669"/>
    <property type="project" value="UniProtKB-KW"/>
</dbReference>
<dbReference type="GeneID" id="27682106"/>
<dbReference type="EMBL" id="JQFZ01000107">
    <property type="protein sequence ID" value="KGO59110.1"/>
    <property type="molecule type" value="Genomic_DNA"/>
</dbReference>
<dbReference type="GO" id="GO:0016787">
    <property type="term" value="F:hydrolase activity"/>
    <property type="evidence" value="ECO:0007669"/>
    <property type="project" value="UniProtKB-KW"/>
</dbReference>
<dbReference type="Pfam" id="PF00176">
    <property type="entry name" value="SNF2-rel_dom"/>
    <property type="match status" value="2"/>
</dbReference>
<dbReference type="InterPro" id="IPR014001">
    <property type="entry name" value="Helicase_ATP-bd"/>
</dbReference>
<evidence type="ECO:0000313" key="8">
    <source>
        <dbReference type="Proteomes" id="UP000030143"/>
    </source>
</evidence>
<dbReference type="Gene3D" id="3.40.50.300">
    <property type="entry name" value="P-loop containing nucleotide triphosphate hydrolases"/>
    <property type="match status" value="1"/>
</dbReference>
<dbReference type="PROSITE" id="PS51194">
    <property type="entry name" value="HELICASE_CTER"/>
    <property type="match status" value="1"/>
</dbReference>
<keyword evidence="7" id="KW-0347">Helicase</keyword>
<feature type="region of interest" description="Disordered" evidence="4">
    <location>
        <begin position="323"/>
        <end position="353"/>
    </location>
</feature>
<dbReference type="InterPro" id="IPR027417">
    <property type="entry name" value="P-loop_NTPase"/>
</dbReference>
<evidence type="ECO:0000256" key="2">
    <source>
        <dbReference type="ARBA" id="ARBA00022801"/>
    </source>
</evidence>
<dbReference type="Gene3D" id="3.40.50.10810">
    <property type="entry name" value="Tandem AAA-ATPase domain"/>
    <property type="match status" value="2"/>
</dbReference>
<proteinExistence type="predicted"/>
<dbReference type="PANTHER" id="PTHR45626:SF22">
    <property type="entry name" value="DNA REPAIR PROTEIN RAD5"/>
    <property type="match status" value="1"/>
</dbReference>